<feature type="domain" description="MULE transposase" evidence="2">
    <location>
        <begin position="462"/>
        <end position="549"/>
    </location>
</feature>
<feature type="domain" description="Transposase MuDR plant" evidence="1">
    <location>
        <begin position="280"/>
        <end position="342"/>
    </location>
</feature>
<organism evidence="3">
    <name type="scientific">Fagus sylvatica</name>
    <name type="common">Beechnut</name>
    <dbReference type="NCBI Taxonomy" id="28930"/>
    <lineage>
        <taxon>Eukaryota</taxon>
        <taxon>Viridiplantae</taxon>
        <taxon>Streptophyta</taxon>
        <taxon>Embryophyta</taxon>
        <taxon>Tracheophyta</taxon>
        <taxon>Spermatophyta</taxon>
        <taxon>Magnoliopsida</taxon>
        <taxon>eudicotyledons</taxon>
        <taxon>Gunneridae</taxon>
        <taxon>Pentapetalae</taxon>
        <taxon>rosids</taxon>
        <taxon>fabids</taxon>
        <taxon>Fagales</taxon>
        <taxon>Fagaceae</taxon>
        <taxon>Fagus</taxon>
    </lineage>
</organism>
<protein>
    <recommendedName>
        <fullName evidence="4">MULE transposase domain-containing protein</fullName>
    </recommendedName>
</protein>
<dbReference type="Pfam" id="PF03108">
    <property type="entry name" value="DBD_Tnp_Mut"/>
    <property type="match status" value="1"/>
</dbReference>
<name>A0A2N9J030_FAGSY</name>
<dbReference type="EMBL" id="OIVN01006338">
    <property type="protein sequence ID" value="SPD30926.1"/>
    <property type="molecule type" value="Genomic_DNA"/>
</dbReference>
<dbReference type="InterPro" id="IPR018289">
    <property type="entry name" value="MULE_transposase_dom"/>
</dbReference>
<dbReference type="InterPro" id="IPR004332">
    <property type="entry name" value="Transposase_MuDR"/>
</dbReference>
<gene>
    <name evidence="3" type="ORF">FSB_LOCUS58808</name>
</gene>
<dbReference type="PANTHER" id="PTHR31973">
    <property type="entry name" value="POLYPROTEIN, PUTATIVE-RELATED"/>
    <property type="match status" value="1"/>
</dbReference>
<evidence type="ECO:0000313" key="3">
    <source>
        <dbReference type="EMBL" id="SPD30926.1"/>
    </source>
</evidence>
<proteinExistence type="predicted"/>
<dbReference type="Pfam" id="PF10551">
    <property type="entry name" value="MULE"/>
    <property type="match status" value="1"/>
</dbReference>
<evidence type="ECO:0008006" key="4">
    <source>
        <dbReference type="Google" id="ProtNLM"/>
    </source>
</evidence>
<accession>A0A2N9J030</accession>
<reference evidence="3" key="1">
    <citation type="submission" date="2018-02" db="EMBL/GenBank/DDBJ databases">
        <authorList>
            <person name="Cohen D.B."/>
            <person name="Kent A.D."/>
        </authorList>
    </citation>
    <scope>NUCLEOTIDE SEQUENCE</scope>
</reference>
<evidence type="ECO:0000259" key="1">
    <source>
        <dbReference type="Pfam" id="PF03108"/>
    </source>
</evidence>
<dbReference type="PANTHER" id="PTHR31973:SF195">
    <property type="entry name" value="MUDR FAMILY TRANSPOSASE"/>
    <property type="match status" value="1"/>
</dbReference>
<sequence length="651" mass="74806">MEIKGFSGVGEYTKGHIQLVLKVGPIVVLTRFHVVDSVVPYHILLGRPWLHKHQLIPFTYHQCVKGRLNEKPIRIAANPMPFDQSESHFVEVALYDKIAPAGEASLAKPVGIPLPKWEEIKDAPETDLRDLLEQKKKRKTEASTSKSQPQCQPLFCISLLHPQQPLNFSFTYSIKSCSHYIDSKRYPQYVDVQHANLDGYGGEELQGDYNVLTQPLIAPYYDIPTSLEERGDDDIQAQDSTHHIPTMEAPSPSFITNTWDNINVPCDHVVTPLYIWSKEMEFRKGLIFSNKTEVKYATKIYNIDRNQRYKVYESNLTQWAINCTNACSWKLQACQRKKHGFWEITKYNGPHTCTNIDVSKDGKMLDSNLIEREILNQVVADHGIKISTLDAQISKQYDVKVSYYKLWDAKQKAIAKIYGDWVQSYEILPKFMLASQEANPTTVVVKFVKKYGFERNTERFQHGKLLIAMAQDANNEIYPLAFAIVENESESTWKWFLCLIRLHVTQREGIYTISDRHGGIKATIMDEHVPDWRSPNGHWRFCLRHVASNFLQRYKDQNLKNMIMRAGSANQKQKFNTTMDCIRRYNEEASKRLDEIAVEQWTYSHDGGHRYGAMTTNLSECFNGVLKGARSLPITALVEDLVVRDPCSAMA</sequence>
<dbReference type="AlphaFoldDB" id="A0A2N9J030"/>
<evidence type="ECO:0000259" key="2">
    <source>
        <dbReference type="Pfam" id="PF10551"/>
    </source>
</evidence>